<name>A0A9P1G885_9DINO</name>
<keyword evidence="5" id="KW-1185">Reference proteome</keyword>
<dbReference type="EMBL" id="CAMXCT010003246">
    <property type="protein sequence ID" value="CAI4003326.1"/>
    <property type="molecule type" value="Genomic_DNA"/>
</dbReference>
<evidence type="ECO:0000313" key="4">
    <source>
        <dbReference type="EMBL" id="CAL4790638.1"/>
    </source>
</evidence>
<feature type="compositionally biased region" description="Low complexity" evidence="1">
    <location>
        <begin position="100"/>
        <end position="119"/>
    </location>
</feature>
<dbReference type="Proteomes" id="UP001152797">
    <property type="component" value="Unassembled WGS sequence"/>
</dbReference>
<proteinExistence type="predicted"/>
<evidence type="ECO:0000313" key="5">
    <source>
        <dbReference type="Proteomes" id="UP001152797"/>
    </source>
</evidence>
<feature type="region of interest" description="Disordered" evidence="1">
    <location>
        <begin position="99"/>
        <end position="145"/>
    </location>
</feature>
<dbReference type="SUPFAM" id="SSF49599">
    <property type="entry name" value="TRAF domain-like"/>
    <property type="match status" value="1"/>
</dbReference>
<evidence type="ECO:0000313" key="3">
    <source>
        <dbReference type="EMBL" id="CAL1156701.1"/>
    </source>
</evidence>
<dbReference type="AlphaFoldDB" id="A0A9P1G885"/>
<keyword evidence="4" id="KW-0675">Receptor</keyword>
<dbReference type="EMBL" id="CAMXCT030003246">
    <property type="protein sequence ID" value="CAL4790638.1"/>
    <property type="molecule type" value="Genomic_DNA"/>
</dbReference>
<organism evidence="2">
    <name type="scientific">Cladocopium goreaui</name>
    <dbReference type="NCBI Taxonomy" id="2562237"/>
    <lineage>
        <taxon>Eukaryota</taxon>
        <taxon>Sar</taxon>
        <taxon>Alveolata</taxon>
        <taxon>Dinophyceae</taxon>
        <taxon>Suessiales</taxon>
        <taxon>Symbiodiniaceae</taxon>
        <taxon>Cladocopium</taxon>
    </lineage>
</organism>
<dbReference type="EMBL" id="CAMXCT020003246">
    <property type="protein sequence ID" value="CAL1156701.1"/>
    <property type="molecule type" value="Genomic_DNA"/>
</dbReference>
<feature type="compositionally biased region" description="Basic and acidic residues" evidence="1">
    <location>
        <begin position="295"/>
        <end position="313"/>
    </location>
</feature>
<dbReference type="InterPro" id="IPR013083">
    <property type="entry name" value="Znf_RING/FYVE/PHD"/>
</dbReference>
<reference evidence="2" key="1">
    <citation type="submission" date="2022-10" db="EMBL/GenBank/DDBJ databases">
        <authorList>
            <person name="Chen Y."/>
            <person name="Dougan E. K."/>
            <person name="Chan C."/>
            <person name="Rhodes N."/>
            <person name="Thang M."/>
        </authorList>
    </citation>
    <scope>NUCLEOTIDE SEQUENCE</scope>
</reference>
<feature type="region of interest" description="Disordered" evidence="1">
    <location>
        <begin position="249"/>
        <end position="349"/>
    </location>
</feature>
<evidence type="ECO:0000256" key="1">
    <source>
        <dbReference type="SAM" id="MobiDB-lite"/>
    </source>
</evidence>
<reference evidence="3" key="2">
    <citation type="submission" date="2024-04" db="EMBL/GenBank/DDBJ databases">
        <authorList>
            <person name="Chen Y."/>
            <person name="Shah S."/>
            <person name="Dougan E. K."/>
            <person name="Thang M."/>
            <person name="Chan C."/>
        </authorList>
    </citation>
    <scope>NUCLEOTIDE SEQUENCE [LARGE SCALE GENOMIC DNA]</scope>
</reference>
<protein>
    <submittedName>
        <fullName evidence="4">TNF receptor-associated factor</fullName>
    </submittedName>
</protein>
<accession>A0A9P1G885</accession>
<evidence type="ECO:0000313" key="2">
    <source>
        <dbReference type="EMBL" id="CAI4003326.1"/>
    </source>
</evidence>
<sequence>MRSVECPDCQGRMRWKNLEEHRKSECDGRPVQCEVCKGTTTYGKRQVHKDHECPEREVLCPNAADDKIRCVWTGPAKDLEKHMEQCKSKAEFQEMTARFAASAAPKSPAAPKPKQLAPTPVVPPRPKAKPAPAKAAPPPAKTENAWPLQQEEEAKAFAARWGLEWCLVKVKLEGFLERGLSPPQRELIMERFQCPPGHVPGGKFVKYMDSCVENGWKYVQSYSEWLADREEKLRAKALAEARAAETKAKAAAKVAPARPDAGPKEASVTPSKSFKAALAAPTAPGPAPALPREAPLVEKWESLAEAERSEVSKKPPPPGPPGPSWLSGPGPTPVPKVTRAEILGNQGEL</sequence>
<feature type="compositionally biased region" description="Pro residues" evidence="1">
    <location>
        <begin position="314"/>
        <end position="323"/>
    </location>
</feature>
<dbReference type="OrthoDB" id="300935at2759"/>
<comment type="caution">
    <text evidence="2">The sequence shown here is derived from an EMBL/GenBank/DDBJ whole genome shotgun (WGS) entry which is preliminary data.</text>
</comment>
<gene>
    <name evidence="2" type="ORF">C1SCF055_LOCUS29199</name>
</gene>
<dbReference type="Gene3D" id="3.30.40.10">
    <property type="entry name" value="Zinc/RING finger domain, C3HC4 (zinc finger)"/>
    <property type="match status" value="2"/>
</dbReference>
<feature type="compositionally biased region" description="Low complexity" evidence="1">
    <location>
        <begin position="249"/>
        <end position="260"/>
    </location>
</feature>